<dbReference type="RefSeq" id="WP_185129794.1">
    <property type="nucleotide sequence ID" value="NZ_JACJVO010000017.1"/>
</dbReference>
<dbReference type="InterPro" id="IPR003495">
    <property type="entry name" value="CobW/HypB/UreG_nucleotide-bd"/>
</dbReference>
<proteinExistence type="inferred from homology"/>
<dbReference type="AlphaFoldDB" id="A0A7X0VW49"/>
<reference evidence="9 10" key="1">
    <citation type="submission" date="2020-08" db="EMBL/GenBank/DDBJ databases">
        <title>Cohnella phylogeny.</title>
        <authorList>
            <person name="Dunlap C."/>
        </authorList>
    </citation>
    <scope>NUCLEOTIDE SEQUENCE [LARGE SCALE GENOMIC DNA]</scope>
    <source>
        <strain evidence="9 10">CBP 2801</strain>
    </source>
</reference>
<evidence type="ECO:0000259" key="7">
    <source>
        <dbReference type="Pfam" id="PF02492"/>
    </source>
</evidence>
<dbReference type="CDD" id="cd03112">
    <property type="entry name" value="CobW-like"/>
    <property type="match status" value="1"/>
</dbReference>
<feature type="region of interest" description="Disordered" evidence="6">
    <location>
        <begin position="212"/>
        <end position="231"/>
    </location>
</feature>
<dbReference type="PANTHER" id="PTHR13748:SF62">
    <property type="entry name" value="COBW DOMAIN-CONTAINING PROTEIN"/>
    <property type="match status" value="1"/>
</dbReference>
<accession>A0A7X0VW49</accession>
<dbReference type="InterPro" id="IPR051316">
    <property type="entry name" value="Zinc-reg_GTPase_activator"/>
</dbReference>
<evidence type="ECO:0000256" key="2">
    <source>
        <dbReference type="ARBA" id="ARBA00022801"/>
    </source>
</evidence>
<dbReference type="InterPro" id="IPR027417">
    <property type="entry name" value="P-loop_NTPase"/>
</dbReference>
<keyword evidence="3" id="KW-0143">Chaperone</keyword>
<organism evidence="9 10">
    <name type="scientific">Cohnella zeiphila</name>
    <dbReference type="NCBI Taxonomy" id="2761120"/>
    <lineage>
        <taxon>Bacteria</taxon>
        <taxon>Bacillati</taxon>
        <taxon>Bacillota</taxon>
        <taxon>Bacilli</taxon>
        <taxon>Bacillales</taxon>
        <taxon>Paenibacillaceae</taxon>
        <taxon>Cohnella</taxon>
    </lineage>
</organism>
<dbReference type="GO" id="GO:0005737">
    <property type="term" value="C:cytoplasm"/>
    <property type="evidence" value="ECO:0007669"/>
    <property type="project" value="TreeGrafter"/>
</dbReference>
<dbReference type="PANTHER" id="PTHR13748">
    <property type="entry name" value="COBW-RELATED"/>
    <property type="match status" value="1"/>
</dbReference>
<evidence type="ECO:0000259" key="8">
    <source>
        <dbReference type="Pfam" id="PF07683"/>
    </source>
</evidence>
<dbReference type="GO" id="GO:0000166">
    <property type="term" value="F:nucleotide binding"/>
    <property type="evidence" value="ECO:0007669"/>
    <property type="project" value="UniProtKB-KW"/>
</dbReference>
<dbReference type="Gene3D" id="3.30.1220.10">
    <property type="entry name" value="CobW-like, C-terminal domain"/>
    <property type="match status" value="1"/>
</dbReference>
<comment type="caution">
    <text evidence="9">The sequence shown here is derived from an EMBL/GenBank/DDBJ whole genome shotgun (WGS) entry which is preliminary data.</text>
</comment>
<keyword evidence="10" id="KW-1185">Reference proteome</keyword>
<protein>
    <submittedName>
        <fullName evidence="9">GTP-binding protein</fullName>
    </submittedName>
</protein>
<evidence type="ECO:0000256" key="3">
    <source>
        <dbReference type="ARBA" id="ARBA00023186"/>
    </source>
</evidence>
<sequence>MKKTPIIILAGFLGAGKTTLLAKLLEDALDSGQSPALIMNEIGDINLDGLAVDENVPQREMLNGCICCTFRADLGTEIRRLADEVSPDVIFIEATGVANPMELLDAATEAALLLPIEIRAVATVVDIAHWLKWRQAGGKTYRLMADQIRCGTVIVLNKADLVTTAELEEGMAAVRELNAHALLYPAVRCEVDRSARKELILGGHAVPAAVSLPAEQSRATDRSQDRTREHRHSYDHVTVYTHYFEGEIEPEWLKQTISRLPDRVYRAKGVFTSAESGERMMFHYAYRQLDVFRINPQGSVRNAAVFIGEQFSGQELASLLERRR</sequence>
<evidence type="ECO:0000256" key="5">
    <source>
        <dbReference type="ARBA" id="ARBA00049117"/>
    </source>
</evidence>
<dbReference type="SUPFAM" id="SSF90002">
    <property type="entry name" value="Hypothetical protein YjiA, C-terminal domain"/>
    <property type="match status" value="1"/>
</dbReference>
<dbReference type="Proteomes" id="UP000564644">
    <property type="component" value="Unassembled WGS sequence"/>
</dbReference>
<evidence type="ECO:0000256" key="1">
    <source>
        <dbReference type="ARBA" id="ARBA00022741"/>
    </source>
</evidence>
<comment type="catalytic activity">
    <reaction evidence="5">
        <text>GTP + H2O = GDP + phosphate + H(+)</text>
        <dbReference type="Rhea" id="RHEA:19669"/>
        <dbReference type="ChEBI" id="CHEBI:15377"/>
        <dbReference type="ChEBI" id="CHEBI:15378"/>
        <dbReference type="ChEBI" id="CHEBI:37565"/>
        <dbReference type="ChEBI" id="CHEBI:43474"/>
        <dbReference type="ChEBI" id="CHEBI:58189"/>
    </reaction>
    <physiologicalReaction direction="left-to-right" evidence="5">
        <dbReference type="Rhea" id="RHEA:19670"/>
    </physiologicalReaction>
</comment>
<dbReference type="Pfam" id="PF07683">
    <property type="entry name" value="CobW_C"/>
    <property type="match status" value="1"/>
</dbReference>
<name>A0A7X0VW49_9BACL</name>
<feature type="compositionally biased region" description="Basic and acidic residues" evidence="6">
    <location>
        <begin position="218"/>
        <end position="231"/>
    </location>
</feature>
<keyword evidence="1" id="KW-0547">Nucleotide-binding</keyword>
<keyword evidence="2" id="KW-0378">Hydrolase</keyword>
<dbReference type="InterPro" id="IPR036627">
    <property type="entry name" value="CobW-likC_sf"/>
</dbReference>
<feature type="domain" description="CobW/HypB/UreG nucleotide-binding" evidence="7">
    <location>
        <begin position="5"/>
        <end position="181"/>
    </location>
</feature>
<dbReference type="EMBL" id="JACJVO010000017">
    <property type="protein sequence ID" value="MBB6732130.1"/>
    <property type="molecule type" value="Genomic_DNA"/>
</dbReference>
<dbReference type="Pfam" id="PF02492">
    <property type="entry name" value="cobW"/>
    <property type="match status" value="1"/>
</dbReference>
<comment type="similarity">
    <text evidence="4">Belongs to the SIMIBI class G3E GTPase family. ZNG1 subfamily.</text>
</comment>
<evidence type="ECO:0000313" key="9">
    <source>
        <dbReference type="EMBL" id="MBB6732130.1"/>
    </source>
</evidence>
<dbReference type="InterPro" id="IPR011629">
    <property type="entry name" value="CobW-like_C"/>
</dbReference>
<feature type="domain" description="CobW C-terminal" evidence="8">
    <location>
        <begin position="241"/>
        <end position="322"/>
    </location>
</feature>
<evidence type="ECO:0000313" key="10">
    <source>
        <dbReference type="Proteomes" id="UP000564644"/>
    </source>
</evidence>
<evidence type="ECO:0000256" key="4">
    <source>
        <dbReference type="ARBA" id="ARBA00034320"/>
    </source>
</evidence>
<evidence type="ECO:0000256" key="6">
    <source>
        <dbReference type="SAM" id="MobiDB-lite"/>
    </source>
</evidence>
<dbReference type="GO" id="GO:0016787">
    <property type="term" value="F:hydrolase activity"/>
    <property type="evidence" value="ECO:0007669"/>
    <property type="project" value="UniProtKB-KW"/>
</dbReference>
<dbReference type="Gene3D" id="3.40.50.300">
    <property type="entry name" value="P-loop containing nucleotide triphosphate hydrolases"/>
    <property type="match status" value="1"/>
</dbReference>
<dbReference type="SUPFAM" id="SSF52540">
    <property type="entry name" value="P-loop containing nucleoside triphosphate hydrolases"/>
    <property type="match status" value="1"/>
</dbReference>
<gene>
    <name evidence="9" type="ORF">H7C18_14510</name>
</gene>